<dbReference type="PANTHER" id="PTHR19143:SF458">
    <property type="entry name" value="FIBRINOGEN C-TERMINAL DOMAIN-CONTAINING PROTEIN-RELATED"/>
    <property type="match status" value="1"/>
</dbReference>
<dbReference type="InterPro" id="IPR014716">
    <property type="entry name" value="Fibrinogen_a/b/g_C_1"/>
</dbReference>
<accession>A0A224Y3H9</accession>
<dbReference type="InterPro" id="IPR002181">
    <property type="entry name" value="Fibrinogen_a/b/g_C_dom"/>
</dbReference>
<dbReference type="InterPro" id="IPR050373">
    <property type="entry name" value="Fibrinogen_C-term_domain"/>
</dbReference>
<dbReference type="Gene3D" id="3.90.215.10">
    <property type="entry name" value="Gamma Fibrinogen, chain A, domain 1"/>
    <property type="match status" value="1"/>
</dbReference>
<feature type="domain" description="Fibrinogen C-terminal" evidence="1">
    <location>
        <begin position="107"/>
        <end position="335"/>
    </location>
</feature>
<proteinExistence type="predicted"/>
<evidence type="ECO:0000259" key="1">
    <source>
        <dbReference type="PROSITE" id="PS51406"/>
    </source>
</evidence>
<dbReference type="PANTHER" id="PTHR19143">
    <property type="entry name" value="FIBRINOGEN/TENASCIN/ANGIOPOEITIN"/>
    <property type="match status" value="1"/>
</dbReference>
<dbReference type="InterPro" id="IPR036056">
    <property type="entry name" value="Fibrinogen-like_C"/>
</dbReference>
<dbReference type="PROSITE" id="PS51406">
    <property type="entry name" value="FIBRINOGEN_C_2"/>
    <property type="match status" value="1"/>
</dbReference>
<dbReference type="Pfam" id="PF00147">
    <property type="entry name" value="Fibrinogen_C"/>
    <property type="match status" value="1"/>
</dbReference>
<dbReference type="GO" id="GO:0005615">
    <property type="term" value="C:extracellular space"/>
    <property type="evidence" value="ECO:0007669"/>
    <property type="project" value="TreeGrafter"/>
</dbReference>
<dbReference type="EMBL" id="GFPF01000971">
    <property type="protein sequence ID" value="MAA12117.1"/>
    <property type="molecule type" value="Transcribed_RNA"/>
</dbReference>
<dbReference type="SUPFAM" id="SSF56496">
    <property type="entry name" value="Fibrinogen C-terminal domain-like"/>
    <property type="match status" value="1"/>
</dbReference>
<dbReference type="SMART" id="SM00186">
    <property type="entry name" value="FBG"/>
    <property type="match status" value="1"/>
</dbReference>
<evidence type="ECO:0000313" key="2">
    <source>
        <dbReference type="EMBL" id="MAA12117.1"/>
    </source>
</evidence>
<sequence length="361" mass="40866">MCPSVSNICVRVVKKLTSGDCDNVLCSVCLSESTAKGSAVLVIAEAATSKMRSHFVVLHVLVTASFVAVNFASEIKGKADDAEELIEEPVEKAGQKLHEFLHLLQYIKKCNKPRQCSDLLRYGQHKSGVFRIYHRKAFHTGQDVYCDMEADGGGWTVIQRRGQFGNRVFEFYRDWNEYAQGFGSPNHEYWIGNEALNALTSGNKNTALRIVLRNSTEDSINIYYNSIRVASAEEMYTIQVGTLLGPPGWDGMRLCDGEKFSTYDRDNDKSGDSCARKFRGGWWYRACHACNPNGLNLNGNHESYADGIEWSVQEGRNNLYHYSYPSMEMMIRPAHFLEGKENQLQFFARKSPDENMPEELE</sequence>
<protein>
    <submittedName>
        <fullName evidence="2">Fibrinogen-related domain containing protein</fullName>
    </submittedName>
</protein>
<dbReference type="NCBIfam" id="NF040941">
    <property type="entry name" value="GGGWT_bact"/>
    <property type="match status" value="1"/>
</dbReference>
<dbReference type="AlphaFoldDB" id="A0A224Y3H9"/>
<organism evidence="2">
    <name type="scientific">Rhipicephalus zambeziensis</name>
    <dbReference type="NCBI Taxonomy" id="60191"/>
    <lineage>
        <taxon>Eukaryota</taxon>
        <taxon>Metazoa</taxon>
        <taxon>Ecdysozoa</taxon>
        <taxon>Arthropoda</taxon>
        <taxon>Chelicerata</taxon>
        <taxon>Arachnida</taxon>
        <taxon>Acari</taxon>
        <taxon>Parasitiformes</taxon>
        <taxon>Ixodida</taxon>
        <taxon>Ixodoidea</taxon>
        <taxon>Ixodidae</taxon>
        <taxon>Rhipicephalinae</taxon>
        <taxon>Rhipicephalus</taxon>
        <taxon>Rhipicephalus</taxon>
    </lineage>
</organism>
<reference evidence="2" key="1">
    <citation type="journal article" date="2017" name="Parasit. Vectors">
        <title>Sialotranscriptomics of Rhipicephalus zambeziensis reveals intricate expression profiles of secretory proteins and suggests tight temporal transcriptional regulation during blood-feeding.</title>
        <authorList>
            <person name="de Castro M.H."/>
            <person name="de Klerk D."/>
            <person name="Pienaar R."/>
            <person name="Rees D.J.G."/>
            <person name="Mans B.J."/>
        </authorList>
    </citation>
    <scope>NUCLEOTIDE SEQUENCE</scope>
    <source>
        <tissue evidence="2">Salivary glands</tissue>
    </source>
</reference>
<dbReference type="CDD" id="cd00087">
    <property type="entry name" value="FReD"/>
    <property type="match status" value="1"/>
</dbReference>
<name>A0A224Y3H9_9ACAR</name>